<name>A0A931F7C9_9FIRM</name>
<gene>
    <name evidence="12" type="ORF">I0Q91_12025</name>
</gene>
<sequence>MGTIDSKILKASAGTGKTYRLSIEYIAAIMQGKEFSEIVILTFTRKATAEVRERVFEQIADILKKKEESGVWKSLKDIYPELDLDLGSLEDTYREMLMEKDLINIYTIDSFLNLLFEEIVAPYLGIFKYEIISDKENQRIIDELFRRFISSPEKVNMVEKLIGKQISRDFQVPVDFLNEVIHNRWKYLLIDHSDDTSGSDRYNLDFIKPLDEVLELMDESASITGDEVDGGWFTKAYRDIMTYYLELKASNADKNLLEDCIYKHYSQFLKDDTCWNGNKFRKKELKPYKAELKEAYQVFQERLAGKIMEAEVLPQQDCIFELVNEIFAEYDRLKLKQKRFTHQDISNFTYNYLIEEGIDLPSGQLIDYLGELVGGRISTIFIDEFQDTSVLQWQILNNLLTGERSLIAVGDAKQSIYGWRDGEKELFIRLPEITAGVEETLGVCYRSRENIVEFVNGFFNDLRDDWEYENVDFLSEKEGGYLEVLVGGSSALINTDTKKFAGYSEEKQNQLIRYNEKVTENLPAAIARRIDQEFEDYSGIAVLARKNSELEEIGRELEELEIPYILEKGGSLLEHKAVRPLYQLLLYLSRDDFYQLIAFLRSEPLAIGHELCQKLIKYSEDFQIYLKDKGQLSFEVGGILAVEPKLAELFGWIKRLRELPYPQLVENLLKESGVATYYKDNRSALKNLYKFSGLLKSVASLGELIEYLDDKEGASELEQEAVKSENAVELLTVHRAKGLSFDTEFFYWSPGGNGGGNQGNTIELFLEFDRLYQKVENYLLLTSNYNNLLQWLDYDFQDKADADELAEEINNLYVALTRPVDNLFLYIDTPRKIMPGGNDFWESNDSYNFYEPAILKATGQDSLADLIEPWSYGELVVDSFKEEAQILAETENLAAFFKGDWPEESARIRAREAKDFDFNLDKERAQVVGLGLHFYMEQVLYGGKAEKEHAARLVMSRYGNILGRTDTEKLIARAEAFVADNPEYFSKEYDILTEYSLWLDDGSMKRVDRLLVDRENKLVKIIDFKSGGIESDDQLDEYKEILAEELGQEYSFETEYVNI</sequence>
<comment type="catalytic activity">
    <reaction evidence="8">
        <text>ATP + H2O = ADP + phosphate + H(+)</text>
        <dbReference type="Rhea" id="RHEA:13065"/>
        <dbReference type="ChEBI" id="CHEBI:15377"/>
        <dbReference type="ChEBI" id="CHEBI:15378"/>
        <dbReference type="ChEBI" id="CHEBI:30616"/>
        <dbReference type="ChEBI" id="CHEBI:43474"/>
        <dbReference type="ChEBI" id="CHEBI:456216"/>
        <dbReference type="EC" id="5.6.2.4"/>
    </reaction>
</comment>
<dbReference type="EMBL" id="JADPIE010000007">
    <property type="protein sequence ID" value="MBF8437815.1"/>
    <property type="molecule type" value="Genomic_DNA"/>
</dbReference>
<dbReference type="Gene3D" id="3.40.50.300">
    <property type="entry name" value="P-loop containing nucleotide triphosphate hydrolases"/>
    <property type="match status" value="4"/>
</dbReference>
<evidence type="ECO:0000256" key="8">
    <source>
        <dbReference type="ARBA" id="ARBA00048988"/>
    </source>
</evidence>
<keyword evidence="1 9" id="KW-0547">Nucleotide-binding</keyword>
<evidence type="ECO:0000313" key="12">
    <source>
        <dbReference type="EMBL" id="MBF8437815.1"/>
    </source>
</evidence>
<organism evidence="12 13">
    <name type="scientific">Halonatronomonas betaini</name>
    <dbReference type="NCBI Taxonomy" id="2778430"/>
    <lineage>
        <taxon>Bacteria</taxon>
        <taxon>Bacillati</taxon>
        <taxon>Bacillota</taxon>
        <taxon>Clostridia</taxon>
        <taxon>Halanaerobiales</taxon>
        <taxon>Halarsenatibacteraceae</taxon>
        <taxon>Halonatronomonas</taxon>
    </lineage>
</organism>
<evidence type="ECO:0000256" key="5">
    <source>
        <dbReference type="ARBA" id="ARBA00023235"/>
    </source>
</evidence>
<dbReference type="GO" id="GO:0005524">
    <property type="term" value="F:ATP binding"/>
    <property type="evidence" value="ECO:0007669"/>
    <property type="project" value="UniProtKB-UniRule"/>
</dbReference>
<dbReference type="SUPFAM" id="SSF52540">
    <property type="entry name" value="P-loop containing nucleoside triphosphate hydrolases"/>
    <property type="match status" value="1"/>
</dbReference>
<dbReference type="InterPro" id="IPR014016">
    <property type="entry name" value="UvrD-like_ATP-bd"/>
</dbReference>
<keyword evidence="5" id="KW-0413">Isomerase</keyword>
<dbReference type="PANTHER" id="PTHR11070:SF67">
    <property type="entry name" value="DNA 3'-5' HELICASE"/>
    <property type="match status" value="1"/>
</dbReference>
<keyword evidence="2 9" id="KW-0378">Hydrolase</keyword>
<dbReference type="InterPro" id="IPR000212">
    <property type="entry name" value="DNA_helicase_UvrD/REP"/>
</dbReference>
<proteinExistence type="predicted"/>
<dbReference type="GO" id="GO:0000725">
    <property type="term" value="P:recombinational repair"/>
    <property type="evidence" value="ECO:0007669"/>
    <property type="project" value="TreeGrafter"/>
</dbReference>
<feature type="domain" description="UvrD-like helicase C-terminal" evidence="11">
    <location>
        <begin position="483"/>
        <end position="738"/>
    </location>
</feature>
<evidence type="ECO:0000256" key="9">
    <source>
        <dbReference type="PROSITE-ProRule" id="PRU00560"/>
    </source>
</evidence>
<protein>
    <recommendedName>
        <fullName evidence="7">DNA 3'-5' helicase</fullName>
        <ecNumber evidence="7">5.6.2.4</ecNumber>
    </recommendedName>
</protein>
<evidence type="ECO:0000256" key="7">
    <source>
        <dbReference type="ARBA" id="ARBA00034808"/>
    </source>
</evidence>
<feature type="binding site" evidence="9">
    <location>
        <begin position="11"/>
        <end position="18"/>
    </location>
    <ligand>
        <name>ATP</name>
        <dbReference type="ChEBI" id="CHEBI:30616"/>
    </ligand>
</feature>
<dbReference type="RefSeq" id="WP_270454840.1">
    <property type="nucleotide sequence ID" value="NZ_JADPIE010000007.1"/>
</dbReference>
<feature type="domain" description="UvrD-like helicase ATP-binding" evidence="10">
    <location>
        <begin position="1"/>
        <end position="448"/>
    </location>
</feature>
<dbReference type="GO" id="GO:0005829">
    <property type="term" value="C:cytosol"/>
    <property type="evidence" value="ECO:0007669"/>
    <property type="project" value="TreeGrafter"/>
</dbReference>
<dbReference type="Pfam" id="PF00580">
    <property type="entry name" value="UvrD-helicase"/>
    <property type="match status" value="1"/>
</dbReference>
<dbReference type="AlphaFoldDB" id="A0A931F7C9"/>
<dbReference type="Pfam" id="PF13361">
    <property type="entry name" value="UvrD_C"/>
    <property type="match status" value="2"/>
</dbReference>
<evidence type="ECO:0000256" key="6">
    <source>
        <dbReference type="ARBA" id="ARBA00034617"/>
    </source>
</evidence>
<evidence type="ECO:0000256" key="2">
    <source>
        <dbReference type="ARBA" id="ARBA00022801"/>
    </source>
</evidence>
<dbReference type="PROSITE" id="PS51198">
    <property type="entry name" value="UVRD_HELICASE_ATP_BIND"/>
    <property type="match status" value="1"/>
</dbReference>
<evidence type="ECO:0000256" key="1">
    <source>
        <dbReference type="ARBA" id="ARBA00022741"/>
    </source>
</evidence>
<accession>A0A931F7C9</accession>
<evidence type="ECO:0000259" key="10">
    <source>
        <dbReference type="PROSITE" id="PS51198"/>
    </source>
</evidence>
<comment type="caution">
    <text evidence="12">The sequence shown here is derived from an EMBL/GenBank/DDBJ whole genome shotgun (WGS) entry which is preliminary data.</text>
</comment>
<evidence type="ECO:0000256" key="3">
    <source>
        <dbReference type="ARBA" id="ARBA00022806"/>
    </source>
</evidence>
<dbReference type="InterPro" id="IPR014017">
    <property type="entry name" value="DNA_helicase_UvrD-like_C"/>
</dbReference>
<dbReference type="EC" id="5.6.2.4" evidence="7"/>
<keyword evidence="4 9" id="KW-0067">ATP-binding</keyword>
<dbReference type="PANTHER" id="PTHR11070">
    <property type="entry name" value="UVRD / RECB / PCRA DNA HELICASE FAMILY MEMBER"/>
    <property type="match status" value="1"/>
</dbReference>
<evidence type="ECO:0000259" key="11">
    <source>
        <dbReference type="PROSITE" id="PS51217"/>
    </source>
</evidence>
<dbReference type="Proteomes" id="UP000621436">
    <property type="component" value="Unassembled WGS sequence"/>
</dbReference>
<keyword evidence="13" id="KW-1185">Reference proteome</keyword>
<comment type="catalytic activity">
    <reaction evidence="6">
        <text>Couples ATP hydrolysis with the unwinding of duplex DNA by translocating in the 3'-5' direction.</text>
        <dbReference type="EC" id="5.6.2.4"/>
    </reaction>
</comment>
<dbReference type="InterPro" id="IPR027417">
    <property type="entry name" value="P-loop_NTPase"/>
</dbReference>
<dbReference type="GO" id="GO:0003677">
    <property type="term" value="F:DNA binding"/>
    <property type="evidence" value="ECO:0007669"/>
    <property type="project" value="InterPro"/>
</dbReference>
<keyword evidence="3 9" id="KW-0347">Helicase</keyword>
<reference evidence="12" key="1">
    <citation type="submission" date="2020-11" db="EMBL/GenBank/DDBJ databases">
        <title>Halonatronomonas betainensis gen. nov., sp. nov. a novel haloalkaliphilic representative of the family Halanaerobiacae capable of betaine degradation.</title>
        <authorList>
            <person name="Boltyanskaya Y."/>
            <person name="Kevbrin V."/>
            <person name="Detkova E."/>
            <person name="Grouzdev D.S."/>
            <person name="Koziaeva V."/>
            <person name="Zhilina T."/>
        </authorList>
    </citation>
    <scope>NUCLEOTIDE SEQUENCE</scope>
    <source>
        <strain evidence="12">Z-7014</strain>
    </source>
</reference>
<evidence type="ECO:0000313" key="13">
    <source>
        <dbReference type="Proteomes" id="UP000621436"/>
    </source>
</evidence>
<evidence type="ECO:0000256" key="4">
    <source>
        <dbReference type="ARBA" id="ARBA00022840"/>
    </source>
</evidence>
<dbReference type="PROSITE" id="PS51217">
    <property type="entry name" value="UVRD_HELICASE_CTER"/>
    <property type="match status" value="1"/>
</dbReference>
<dbReference type="GO" id="GO:0043138">
    <property type="term" value="F:3'-5' DNA helicase activity"/>
    <property type="evidence" value="ECO:0007669"/>
    <property type="project" value="UniProtKB-EC"/>
</dbReference>
<dbReference type="GO" id="GO:0016787">
    <property type="term" value="F:hydrolase activity"/>
    <property type="evidence" value="ECO:0007669"/>
    <property type="project" value="UniProtKB-UniRule"/>
</dbReference>